<evidence type="ECO:0000259" key="1">
    <source>
        <dbReference type="Pfam" id="PF26100"/>
    </source>
</evidence>
<dbReference type="InterPro" id="IPR058554">
    <property type="entry name" value="RAG1_RNase_H"/>
</dbReference>
<evidence type="ECO:0000313" key="2">
    <source>
        <dbReference type="EMBL" id="CAL4063970.1"/>
    </source>
</evidence>
<proteinExistence type="predicted"/>
<protein>
    <recommendedName>
        <fullName evidence="1">V(D)J recombination-activating protein 1 RNase H domain-containing protein</fullName>
    </recommendedName>
</protein>
<gene>
    <name evidence="2" type="ORF">MNOR_LOCUS3723</name>
</gene>
<feature type="domain" description="V(D)J recombination-activating protein 1 RNase H" evidence="1">
    <location>
        <begin position="42"/>
        <end position="159"/>
    </location>
</feature>
<organism evidence="2 3">
    <name type="scientific">Meganyctiphanes norvegica</name>
    <name type="common">Northern krill</name>
    <name type="synonym">Thysanopoda norvegica</name>
    <dbReference type="NCBI Taxonomy" id="48144"/>
    <lineage>
        <taxon>Eukaryota</taxon>
        <taxon>Metazoa</taxon>
        <taxon>Ecdysozoa</taxon>
        <taxon>Arthropoda</taxon>
        <taxon>Crustacea</taxon>
        <taxon>Multicrustacea</taxon>
        <taxon>Malacostraca</taxon>
        <taxon>Eumalacostraca</taxon>
        <taxon>Eucarida</taxon>
        <taxon>Euphausiacea</taxon>
        <taxon>Euphausiidae</taxon>
        <taxon>Meganyctiphanes</taxon>
    </lineage>
</organism>
<dbReference type="Proteomes" id="UP001497623">
    <property type="component" value="Unassembled WGS sequence"/>
</dbReference>
<keyword evidence="3" id="KW-1185">Reference proteome</keyword>
<dbReference type="AlphaFoldDB" id="A0AAV2PTR7"/>
<dbReference type="EMBL" id="CAXKWB010001301">
    <property type="protein sequence ID" value="CAL4063970.1"/>
    <property type="molecule type" value="Genomic_DNA"/>
</dbReference>
<feature type="non-terminal residue" evidence="2">
    <location>
        <position position="281"/>
    </location>
</feature>
<feature type="non-terminal residue" evidence="2">
    <location>
        <position position="1"/>
    </location>
</feature>
<name>A0AAV2PTR7_MEGNR</name>
<dbReference type="Pfam" id="PF26100">
    <property type="entry name" value="RAG1_RNase_H"/>
    <property type="match status" value="1"/>
</dbReference>
<reference evidence="2 3" key="1">
    <citation type="submission" date="2024-05" db="EMBL/GenBank/DDBJ databases">
        <authorList>
            <person name="Wallberg A."/>
        </authorList>
    </citation>
    <scope>NUCLEOTIDE SEQUENCE [LARGE SCALE GENOMIC DNA]</scope>
</reference>
<comment type="caution">
    <text evidence="2">The sequence shown here is derived from an EMBL/GenBank/DDBJ whole genome shotgun (WGS) entry which is preliminary data.</text>
</comment>
<accession>A0AAV2PTR7</accession>
<sequence>ESDKFVKINYEQGIKITCMQMLKYYEMHNGPIQFSDYSLTCTIKESVDGSGSHPIYNQRENVETKNIIMGMFTILEIKFENNKQIIYKEPKPNSPFAHRPLFLVLGKETRENLMILRQIVQERNNTEIQHSGITVKIRVSGSFEGIDGKMRGLLTGLGGAYCCLCTVDVDTASGMGINDVMPINNGFPINRCYEDTVKIWNDLSYETTADSSKKILKKRKDYESRFGVTNEPIIPEDVISVSPLHSILRGFDALMKITTHLHIGHYSWSEGADIAPIIKDA</sequence>
<evidence type="ECO:0000313" key="3">
    <source>
        <dbReference type="Proteomes" id="UP001497623"/>
    </source>
</evidence>